<evidence type="ECO:0000313" key="4">
    <source>
        <dbReference type="Proteomes" id="UP000271098"/>
    </source>
</evidence>
<feature type="domain" description="Splicing factor 1 helix-hairpin" evidence="2">
    <location>
        <begin position="29"/>
        <end position="78"/>
    </location>
</feature>
<sequence length="113" mass="12576">MILVGKLSSSGVEGAPAQSEIGQQEKKPRKSRWSTNKSFVPGMPTILPSNLSDDQRQAYLLQLEVEDATRKLRLGDFMGNPDPALRFINKRAPFLLGVTSSDRFSSLNTQLWL</sequence>
<dbReference type="AlphaFoldDB" id="A0A183EVC5"/>
<protein>
    <submittedName>
        <fullName evidence="5">SF1-HH domain-containing protein</fullName>
    </submittedName>
</protein>
<accession>A0A183EVC5</accession>
<proteinExistence type="predicted"/>
<keyword evidence="4" id="KW-1185">Reference proteome</keyword>
<dbReference type="OrthoDB" id="5873662at2759"/>
<dbReference type="WBParaSite" id="GPUH_0002494601-mRNA-1">
    <property type="protein sequence ID" value="GPUH_0002494601-mRNA-1"/>
    <property type="gene ID" value="GPUH_0002494601"/>
</dbReference>
<reference evidence="3 4" key="2">
    <citation type="submission" date="2018-11" db="EMBL/GenBank/DDBJ databases">
        <authorList>
            <consortium name="Pathogen Informatics"/>
        </authorList>
    </citation>
    <scope>NUCLEOTIDE SEQUENCE [LARGE SCALE GENOMIC DNA]</scope>
</reference>
<dbReference type="Pfam" id="PF16275">
    <property type="entry name" value="SF1-HH"/>
    <property type="match status" value="1"/>
</dbReference>
<evidence type="ECO:0000256" key="1">
    <source>
        <dbReference type="SAM" id="MobiDB-lite"/>
    </source>
</evidence>
<reference evidence="5" key="1">
    <citation type="submission" date="2016-06" db="UniProtKB">
        <authorList>
            <consortium name="WormBaseParasite"/>
        </authorList>
    </citation>
    <scope>IDENTIFICATION</scope>
</reference>
<organism evidence="5">
    <name type="scientific">Gongylonema pulchrum</name>
    <dbReference type="NCBI Taxonomy" id="637853"/>
    <lineage>
        <taxon>Eukaryota</taxon>
        <taxon>Metazoa</taxon>
        <taxon>Ecdysozoa</taxon>
        <taxon>Nematoda</taxon>
        <taxon>Chromadorea</taxon>
        <taxon>Rhabditida</taxon>
        <taxon>Spirurina</taxon>
        <taxon>Spiruromorpha</taxon>
        <taxon>Spiruroidea</taxon>
        <taxon>Gongylonematidae</taxon>
        <taxon>Gongylonema</taxon>
    </lineage>
</organism>
<evidence type="ECO:0000259" key="2">
    <source>
        <dbReference type="Pfam" id="PF16275"/>
    </source>
</evidence>
<dbReference type="InterPro" id="IPR032570">
    <property type="entry name" value="SF1-HH"/>
</dbReference>
<evidence type="ECO:0000313" key="5">
    <source>
        <dbReference type="WBParaSite" id="GPUH_0002494601-mRNA-1"/>
    </source>
</evidence>
<feature type="region of interest" description="Disordered" evidence="1">
    <location>
        <begin position="1"/>
        <end position="49"/>
    </location>
</feature>
<dbReference type="Proteomes" id="UP000271098">
    <property type="component" value="Unassembled WGS sequence"/>
</dbReference>
<gene>
    <name evidence="3" type="ORF">GPUH_LOCUS24916</name>
</gene>
<evidence type="ECO:0000313" key="3">
    <source>
        <dbReference type="EMBL" id="VDN43505.1"/>
    </source>
</evidence>
<dbReference type="EMBL" id="UYRT01103003">
    <property type="protein sequence ID" value="VDN43505.1"/>
    <property type="molecule type" value="Genomic_DNA"/>
</dbReference>
<name>A0A183EVC5_9BILA</name>